<feature type="domain" description="PHD-type" evidence="12">
    <location>
        <begin position="512"/>
        <end position="563"/>
    </location>
</feature>
<dbReference type="InterPro" id="IPR001965">
    <property type="entry name" value="Znf_PHD"/>
</dbReference>
<keyword evidence="9" id="KW-0539">Nucleus</keyword>
<evidence type="ECO:0000259" key="12">
    <source>
        <dbReference type="PROSITE" id="PS50016"/>
    </source>
</evidence>
<dbReference type="InterPro" id="IPR000313">
    <property type="entry name" value="PWWP_dom"/>
</dbReference>
<dbReference type="AlphaFoldDB" id="A0AAF0XT83"/>
<dbReference type="PROSITE" id="PS50016">
    <property type="entry name" value="ZF_PHD_2"/>
    <property type="match status" value="1"/>
</dbReference>
<evidence type="ECO:0000256" key="1">
    <source>
        <dbReference type="ARBA" id="ARBA00004123"/>
    </source>
</evidence>
<evidence type="ECO:0008006" key="19">
    <source>
        <dbReference type="Google" id="ProtNLM"/>
    </source>
</evidence>
<evidence type="ECO:0000256" key="6">
    <source>
        <dbReference type="ARBA" id="ARBA00022771"/>
    </source>
</evidence>
<dbReference type="Gene3D" id="2.170.270.10">
    <property type="entry name" value="SET domain"/>
    <property type="match status" value="1"/>
</dbReference>
<dbReference type="PROSITE" id="PS50868">
    <property type="entry name" value="POST_SET"/>
    <property type="match status" value="1"/>
</dbReference>
<proteinExistence type="predicted"/>
<dbReference type="PROSITE" id="PS01359">
    <property type="entry name" value="ZF_PHD_1"/>
    <property type="match status" value="1"/>
</dbReference>
<dbReference type="SUPFAM" id="SSF57903">
    <property type="entry name" value="FYVE/PHD zinc finger"/>
    <property type="match status" value="1"/>
</dbReference>
<feature type="domain" description="SET" evidence="13">
    <location>
        <begin position="799"/>
        <end position="917"/>
    </location>
</feature>
<evidence type="ECO:0000259" key="13">
    <source>
        <dbReference type="PROSITE" id="PS50280"/>
    </source>
</evidence>
<feature type="domain" description="Post-SET" evidence="15">
    <location>
        <begin position="923"/>
        <end position="939"/>
    </location>
</feature>
<dbReference type="EMBL" id="CP093351">
    <property type="protein sequence ID" value="WOH13878.1"/>
    <property type="molecule type" value="Genomic_DNA"/>
</dbReference>
<dbReference type="PROSITE" id="PS51543">
    <property type="entry name" value="FYRC"/>
    <property type="match status" value="1"/>
</dbReference>
<sequence length="954" mass="108299">MSNVKDIHGMARDSVKYIPLHEEYMATAPLVNSNGASKKRKIPERNIDKKDVGDVISKQWSWYGFLCIYLLGWFFLKLCHTLGICRDFIHIHICVMNYLILWAPVYVLTIDGEPDRFIGLECKVYWPLDDDWYCGRILGYNLSTERYHVKYNDGVEEHLCLSFERILFYVSPEEIQQRKLCCVQHPDVDSHDIDNMVSLAASLNHCSRVDPIPGDMIWAKVTGHPMWPAIVLDESACSNLKILNKISGERSVLVQFFGTHDFARLSKKQVTSFIKGLLSELHRKSKTSDFLRSLIEAKTYLSTEKLPSRMLSLQSSNAANFESASGEEDCTRDEEIPKNVIFRSCPFDIGGLQIISLGKIVKDSELLYDRKYICPEGYTAVRKLPSISDPKKCISYTMEVLRDGNTLNKPLFRVTSEKGEQFEGPTSSSCWDKLYRKIRKLHGHDALKAFGEDNKIVRSGPAMFGFSHPKIKELIRLSSTCGSPLDSSKLTSRRCRDPAIGYRRIHITWKDLDKCNVCYTDEEYDISPFLQCDNCRMMVHTSCYGELEPADGTLWYCNLCRVGAPESPPPCCLCPLAGGAMKPTTDGRWAHLACAISIPETCLLDVRKMEPIDGLNRINKIRWKLLCSICGVSHGACIQCSNSSCYVAYHPLCARAAGYFLEFYEEDGLRLCSEKEDEKDQCIRLRSYCKRHRRPSDKCIVVQESMGTCQRPDYIPSPNPSGCARTEPYNYLGRIGRKQPQSHEPASLKHLYLENVPYLVGGIRQHEFLSKVVSSQCNISSNISSMVEKYSHMKETFRRRLTFGKSGIHGYGIFAKQPHRAGDMVIEYTGEVVRVNVADRREHLTYDSLVGAGTCMFKIDDDRVIDATKAGNIARLINHSCEPNCYSRIITVNGDQHVIIYAKRDLNQWEELTINYRFSSVDEQLACSCGVSRCRGIVNDIKAVEQVAKPCIPQ</sequence>
<dbReference type="Gene3D" id="3.30.160.360">
    <property type="match status" value="1"/>
</dbReference>
<dbReference type="InterPro" id="IPR050701">
    <property type="entry name" value="Histone_Mod_Regulator"/>
</dbReference>
<evidence type="ECO:0000256" key="4">
    <source>
        <dbReference type="ARBA" id="ARBA00022691"/>
    </source>
</evidence>
<dbReference type="GO" id="GO:0008168">
    <property type="term" value="F:methyltransferase activity"/>
    <property type="evidence" value="ECO:0007669"/>
    <property type="project" value="UniProtKB-KW"/>
</dbReference>
<dbReference type="InterPro" id="IPR003889">
    <property type="entry name" value="FYrich_C"/>
</dbReference>
<evidence type="ECO:0000256" key="7">
    <source>
        <dbReference type="ARBA" id="ARBA00022833"/>
    </source>
</evidence>
<organism evidence="17 18">
    <name type="scientific">Daucus carota subsp. sativus</name>
    <name type="common">Carrot</name>
    <dbReference type="NCBI Taxonomy" id="79200"/>
    <lineage>
        <taxon>Eukaryota</taxon>
        <taxon>Viridiplantae</taxon>
        <taxon>Streptophyta</taxon>
        <taxon>Embryophyta</taxon>
        <taxon>Tracheophyta</taxon>
        <taxon>Spermatophyta</taxon>
        <taxon>Magnoliopsida</taxon>
        <taxon>eudicotyledons</taxon>
        <taxon>Gunneridae</taxon>
        <taxon>Pentapetalae</taxon>
        <taxon>asterids</taxon>
        <taxon>campanulids</taxon>
        <taxon>Apiales</taxon>
        <taxon>Apiaceae</taxon>
        <taxon>Apioideae</taxon>
        <taxon>Scandiceae</taxon>
        <taxon>Daucinae</taxon>
        <taxon>Daucus</taxon>
        <taxon>Daucus sect. Daucus</taxon>
    </lineage>
</organism>
<evidence type="ECO:0000313" key="17">
    <source>
        <dbReference type="EMBL" id="WOH13878.1"/>
    </source>
</evidence>
<dbReference type="CDD" id="cd20404">
    <property type="entry name" value="Tudor_Agenet_AtEML-like"/>
    <property type="match status" value="1"/>
</dbReference>
<keyword evidence="11" id="KW-0812">Transmembrane</keyword>
<dbReference type="GO" id="GO:0006357">
    <property type="term" value="P:regulation of transcription by RNA polymerase II"/>
    <property type="evidence" value="ECO:0007669"/>
    <property type="project" value="TreeGrafter"/>
</dbReference>
<evidence type="ECO:0000256" key="2">
    <source>
        <dbReference type="ARBA" id="ARBA00022603"/>
    </source>
</evidence>
<evidence type="ECO:0000259" key="15">
    <source>
        <dbReference type="PROSITE" id="PS50868"/>
    </source>
</evidence>
<dbReference type="GO" id="GO:0008270">
    <property type="term" value="F:zinc ion binding"/>
    <property type="evidence" value="ECO:0007669"/>
    <property type="project" value="UniProtKB-KW"/>
</dbReference>
<dbReference type="InterPro" id="IPR003888">
    <property type="entry name" value="FYrich_N"/>
</dbReference>
<reference evidence="17" key="1">
    <citation type="journal article" date="2016" name="Nat. Genet.">
        <title>A high-quality carrot genome assembly provides new insights into carotenoid accumulation and asterid genome evolution.</title>
        <authorList>
            <person name="Iorizzo M."/>
            <person name="Ellison S."/>
            <person name="Senalik D."/>
            <person name="Zeng P."/>
            <person name="Satapoomin P."/>
            <person name="Huang J."/>
            <person name="Bowman M."/>
            <person name="Iovene M."/>
            <person name="Sanseverino W."/>
            <person name="Cavagnaro P."/>
            <person name="Yildiz M."/>
            <person name="Macko-Podgorni A."/>
            <person name="Moranska E."/>
            <person name="Grzebelus E."/>
            <person name="Grzebelus D."/>
            <person name="Ashrafi H."/>
            <person name="Zheng Z."/>
            <person name="Cheng S."/>
            <person name="Spooner D."/>
            <person name="Van Deynze A."/>
            <person name="Simon P."/>
        </authorList>
    </citation>
    <scope>NUCLEOTIDE SEQUENCE</scope>
    <source>
        <tissue evidence="17">Leaf</tissue>
    </source>
</reference>
<dbReference type="GO" id="GO:0032259">
    <property type="term" value="P:methylation"/>
    <property type="evidence" value="ECO:0007669"/>
    <property type="project" value="UniProtKB-KW"/>
</dbReference>
<dbReference type="Gene3D" id="3.30.40.10">
    <property type="entry name" value="Zinc/RING finger domain, C3HC4 (zinc finger)"/>
    <property type="match status" value="2"/>
</dbReference>
<dbReference type="PANTHER" id="PTHR13793:SF140">
    <property type="entry name" value="HISTONE-LYSINE N-METHYLTRANSFERASE ATX2"/>
    <property type="match status" value="1"/>
</dbReference>
<dbReference type="Proteomes" id="UP000077755">
    <property type="component" value="Chromosome 9"/>
</dbReference>
<evidence type="ECO:0000256" key="10">
    <source>
        <dbReference type="PROSITE-ProRule" id="PRU00146"/>
    </source>
</evidence>
<dbReference type="GO" id="GO:0140993">
    <property type="term" value="F:histone modifying activity"/>
    <property type="evidence" value="ECO:0007669"/>
    <property type="project" value="UniProtKB-ARBA"/>
</dbReference>
<reference evidence="17" key="2">
    <citation type="submission" date="2022-03" db="EMBL/GenBank/DDBJ databases">
        <title>Draft title - Genomic analysis of global carrot germplasm unveils the trajectory of domestication and the origin of high carotenoid orange carrot.</title>
        <authorList>
            <person name="Iorizzo M."/>
            <person name="Ellison S."/>
            <person name="Senalik D."/>
            <person name="Macko-Podgorni A."/>
            <person name="Grzebelus D."/>
            <person name="Bostan H."/>
            <person name="Rolling W."/>
            <person name="Curaba J."/>
            <person name="Simon P."/>
        </authorList>
    </citation>
    <scope>NUCLEOTIDE SEQUENCE</scope>
    <source>
        <tissue evidence="17">Leaf</tissue>
    </source>
</reference>
<dbReference type="InterPro" id="IPR011011">
    <property type="entry name" value="Znf_FYVE_PHD"/>
</dbReference>
<dbReference type="Pfam" id="PF00855">
    <property type="entry name" value="PWWP"/>
    <property type="match status" value="1"/>
</dbReference>
<dbReference type="SMART" id="SM00541">
    <property type="entry name" value="FYRN"/>
    <property type="match status" value="1"/>
</dbReference>
<dbReference type="InterPro" id="IPR034732">
    <property type="entry name" value="EPHD"/>
</dbReference>
<dbReference type="CDD" id="cd20142">
    <property type="entry name" value="PWWP_AtATX1-like"/>
    <property type="match status" value="1"/>
</dbReference>
<dbReference type="GO" id="GO:0048731">
    <property type="term" value="P:system development"/>
    <property type="evidence" value="ECO:0007669"/>
    <property type="project" value="UniProtKB-ARBA"/>
</dbReference>
<dbReference type="Pfam" id="PF05964">
    <property type="entry name" value="FYRN"/>
    <property type="match status" value="1"/>
</dbReference>
<feature type="transmembrane region" description="Helical" evidence="11">
    <location>
        <begin position="88"/>
        <end position="108"/>
    </location>
</feature>
<dbReference type="InterPro" id="IPR046341">
    <property type="entry name" value="SET_dom_sf"/>
</dbReference>
<dbReference type="Pfam" id="PF13831">
    <property type="entry name" value="PHD_2"/>
    <property type="match status" value="1"/>
</dbReference>
<dbReference type="CDD" id="cd10518">
    <property type="entry name" value="SET_SETD1-like"/>
    <property type="match status" value="1"/>
</dbReference>
<dbReference type="SUPFAM" id="SSF63748">
    <property type="entry name" value="Tudor/PWWP/MBT"/>
    <property type="match status" value="2"/>
</dbReference>
<dbReference type="FunFam" id="3.30.40.10:FF:000293">
    <property type="entry name" value="Histone-lysine N-methyltransferase"/>
    <property type="match status" value="1"/>
</dbReference>
<gene>
    <name evidence="17" type="ORF">DCAR_0933391</name>
</gene>
<dbReference type="SMART" id="SM00542">
    <property type="entry name" value="FYRC"/>
    <property type="match status" value="1"/>
</dbReference>
<keyword evidence="3" id="KW-0808">Transferase</keyword>
<dbReference type="Gene3D" id="2.30.30.140">
    <property type="match status" value="2"/>
</dbReference>
<evidence type="ECO:0000313" key="18">
    <source>
        <dbReference type="Proteomes" id="UP000077755"/>
    </source>
</evidence>
<evidence type="ECO:0000256" key="8">
    <source>
        <dbReference type="ARBA" id="ARBA00022853"/>
    </source>
</evidence>
<dbReference type="PROSITE" id="PS50812">
    <property type="entry name" value="PWWP"/>
    <property type="match status" value="1"/>
</dbReference>
<dbReference type="PANTHER" id="PTHR13793">
    <property type="entry name" value="PHD FINGER PROTEINS"/>
    <property type="match status" value="1"/>
</dbReference>
<evidence type="ECO:0000259" key="16">
    <source>
        <dbReference type="PROSITE" id="PS51805"/>
    </source>
</evidence>
<dbReference type="Pfam" id="PF00856">
    <property type="entry name" value="SET"/>
    <property type="match status" value="1"/>
</dbReference>
<accession>A0AAF0XT83</accession>
<evidence type="ECO:0000256" key="11">
    <source>
        <dbReference type="SAM" id="Phobius"/>
    </source>
</evidence>
<feature type="transmembrane region" description="Helical" evidence="11">
    <location>
        <begin position="60"/>
        <end position="76"/>
    </location>
</feature>
<dbReference type="Pfam" id="PF13832">
    <property type="entry name" value="zf-HC5HC2H_2"/>
    <property type="match status" value="1"/>
</dbReference>
<evidence type="ECO:0000259" key="14">
    <source>
        <dbReference type="PROSITE" id="PS50812"/>
    </source>
</evidence>
<dbReference type="SMART" id="SM00317">
    <property type="entry name" value="SET"/>
    <property type="match status" value="1"/>
</dbReference>
<evidence type="ECO:0000256" key="9">
    <source>
        <dbReference type="ARBA" id="ARBA00023242"/>
    </source>
</evidence>
<keyword evidence="11" id="KW-1133">Transmembrane helix</keyword>
<dbReference type="Pfam" id="PF05965">
    <property type="entry name" value="FYRC"/>
    <property type="match status" value="1"/>
</dbReference>
<dbReference type="InterPro" id="IPR019786">
    <property type="entry name" value="Zinc_finger_PHD-type_CS"/>
</dbReference>
<dbReference type="CDD" id="cd15662">
    <property type="entry name" value="ePHD_ATX1_2_like"/>
    <property type="match status" value="1"/>
</dbReference>
<feature type="domain" description="PWWP" evidence="14">
    <location>
        <begin position="213"/>
        <end position="276"/>
    </location>
</feature>
<dbReference type="GO" id="GO:0000785">
    <property type="term" value="C:chromatin"/>
    <property type="evidence" value="ECO:0007669"/>
    <property type="project" value="TreeGrafter"/>
</dbReference>
<protein>
    <recommendedName>
        <fullName evidence="19">Histone-lysine N-methyltransferase</fullName>
    </recommendedName>
</protein>
<dbReference type="InterPro" id="IPR019787">
    <property type="entry name" value="Znf_PHD-finger"/>
</dbReference>
<evidence type="ECO:0000256" key="3">
    <source>
        <dbReference type="ARBA" id="ARBA00022679"/>
    </source>
</evidence>
<keyword evidence="4" id="KW-0949">S-adenosyl-L-methionine</keyword>
<dbReference type="PROSITE" id="PS51805">
    <property type="entry name" value="EPHD"/>
    <property type="match status" value="1"/>
</dbReference>
<dbReference type="SMART" id="SM00249">
    <property type="entry name" value="PHD"/>
    <property type="match status" value="2"/>
</dbReference>
<name>A0AAF0XT83_DAUCS</name>
<keyword evidence="11" id="KW-0472">Membrane</keyword>
<dbReference type="GO" id="GO:0048188">
    <property type="term" value="C:Set1C/COMPASS complex"/>
    <property type="evidence" value="ECO:0007669"/>
    <property type="project" value="UniProtKB-ARBA"/>
</dbReference>
<feature type="domain" description="PHD-type" evidence="16">
    <location>
        <begin position="568"/>
        <end position="693"/>
    </location>
</feature>
<dbReference type="SMART" id="SM00293">
    <property type="entry name" value="PWWP"/>
    <property type="match status" value="1"/>
</dbReference>
<keyword evidence="18" id="KW-1185">Reference proteome</keyword>
<keyword evidence="8" id="KW-0156">Chromatin regulator</keyword>
<keyword evidence="6 10" id="KW-0863">Zinc-finger</keyword>
<keyword evidence="7" id="KW-0862">Zinc</keyword>
<keyword evidence="2" id="KW-0489">Methyltransferase</keyword>
<dbReference type="InterPro" id="IPR041956">
    <property type="entry name" value="ATX1/2_ePHD"/>
</dbReference>
<evidence type="ECO:0000256" key="5">
    <source>
        <dbReference type="ARBA" id="ARBA00022723"/>
    </source>
</evidence>
<dbReference type="InterPro" id="IPR003616">
    <property type="entry name" value="Post-SET_dom"/>
</dbReference>
<dbReference type="SUPFAM" id="SSF82199">
    <property type="entry name" value="SET domain"/>
    <property type="match status" value="1"/>
</dbReference>
<comment type="subcellular location">
    <subcellularLocation>
        <location evidence="1">Nucleus</location>
    </subcellularLocation>
</comment>
<dbReference type="InterPro" id="IPR013083">
    <property type="entry name" value="Znf_RING/FYVE/PHD"/>
</dbReference>
<dbReference type="InterPro" id="IPR001214">
    <property type="entry name" value="SET_dom"/>
</dbReference>
<keyword evidence="5" id="KW-0479">Metal-binding</keyword>
<dbReference type="PROSITE" id="PS51542">
    <property type="entry name" value="FYRN"/>
    <property type="match status" value="1"/>
</dbReference>
<dbReference type="PROSITE" id="PS50280">
    <property type="entry name" value="SET"/>
    <property type="match status" value="1"/>
</dbReference>